<dbReference type="Pfam" id="PF21001">
    <property type="entry name" value="YqiJ_N"/>
    <property type="match status" value="1"/>
</dbReference>
<proteinExistence type="predicted"/>
<feature type="domain" description="Inner membrane protein YqiJ N-terminal" evidence="2">
    <location>
        <begin position="36"/>
        <end position="88"/>
    </location>
</feature>
<name>A0ABY5ATH4_9CYAN</name>
<dbReference type="InterPro" id="IPR048376">
    <property type="entry name" value="YqiJ_N"/>
</dbReference>
<keyword evidence="4" id="KW-1185">Reference proteome</keyword>
<keyword evidence="1" id="KW-0812">Transmembrane</keyword>
<keyword evidence="1" id="KW-1133">Transmembrane helix</keyword>
<keyword evidence="1" id="KW-0472">Membrane</keyword>
<reference evidence="3" key="1">
    <citation type="submission" date="2022-06" db="EMBL/GenBank/DDBJ databases">
        <title>Genome sequence of Phormidium yuhuli AB48 isolated from an industrial photobioreactor environment.</title>
        <authorList>
            <person name="Qiu Y."/>
            <person name="Noonan A.J.C."/>
            <person name="Dofher K."/>
            <person name="Koch M."/>
            <person name="Kieft B."/>
            <person name="Lin X."/>
            <person name="Ziels R.M."/>
            <person name="Hallam S.J."/>
        </authorList>
    </citation>
    <scope>NUCLEOTIDE SEQUENCE</scope>
    <source>
        <strain evidence="3">AB48</strain>
    </source>
</reference>
<protein>
    <submittedName>
        <fullName evidence="3">YqiJ family protein</fullName>
    </submittedName>
</protein>
<evidence type="ECO:0000313" key="3">
    <source>
        <dbReference type="EMBL" id="USR92488.1"/>
    </source>
</evidence>
<accession>A0ABY5ATH4</accession>
<feature type="transmembrane region" description="Helical" evidence="1">
    <location>
        <begin position="6"/>
        <end position="27"/>
    </location>
</feature>
<feature type="transmembrane region" description="Helical" evidence="1">
    <location>
        <begin position="83"/>
        <end position="101"/>
    </location>
</feature>
<dbReference type="RefSeq" id="WP_252664643.1">
    <property type="nucleotide sequence ID" value="NZ_CP098611.1"/>
</dbReference>
<evidence type="ECO:0000256" key="1">
    <source>
        <dbReference type="SAM" id="Phobius"/>
    </source>
</evidence>
<evidence type="ECO:0000259" key="2">
    <source>
        <dbReference type="Pfam" id="PF21001"/>
    </source>
</evidence>
<organism evidence="3 4">
    <name type="scientific">Phormidium yuhuli AB48</name>
    <dbReference type="NCBI Taxonomy" id="2940671"/>
    <lineage>
        <taxon>Bacteria</taxon>
        <taxon>Bacillati</taxon>
        <taxon>Cyanobacteriota</taxon>
        <taxon>Cyanophyceae</taxon>
        <taxon>Oscillatoriophycideae</taxon>
        <taxon>Oscillatoriales</taxon>
        <taxon>Oscillatoriaceae</taxon>
        <taxon>Phormidium</taxon>
        <taxon>Phormidium yuhuli</taxon>
    </lineage>
</organism>
<evidence type="ECO:0000313" key="4">
    <source>
        <dbReference type="Proteomes" id="UP001056708"/>
    </source>
</evidence>
<gene>
    <name evidence="3" type="ORF">NEA10_07160</name>
</gene>
<dbReference type="Proteomes" id="UP001056708">
    <property type="component" value="Chromosome"/>
</dbReference>
<sequence length="204" mass="21724">MFDIANLPYWIFLAAGILLFVVSISIGGEDELDGDGFDIPILGWLGIGQVPLMLLLAADLSLWGLFGWVATAVLGVPGSPLDWLVFVTTGGVSVFLGGAIARPLGRLFFASFSEDSSSDRLVGCLGTVNSPQLPRQGDGKVGQVDVVDPSKNLVTVNVVIPDEAEIVPQRGDTVLIVEHCPDYYLALVHNSIDCDRWLGSTNTP</sequence>
<dbReference type="EMBL" id="CP098611">
    <property type="protein sequence ID" value="USR92488.1"/>
    <property type="molecule type" value="Genomic_DNA"/>
</dbReference>